<evidence type="ECO:0000313" key="2">
    <source>
        <dbReference type="EMBL" id="CAD8621977.1"/>
    </source>
</evidence>
<proteinExistence type="predicted"/>
<feature type="chain" id="PRO_5031303423" description="Fe2OG dioxygenase domain-containing protein" evidence="1">
    <location>
        <begin position="31"/>
        <end position="296"/>
    </location>
</feature>
<sequence length="296" mass="30941">MAESTKSVPSSLGALGLALALAWLVAPQRGSLDRELHTAIVAQGGRRVSRSPPTWQHDHFLSPAELVHVEHAIAAMPEDELPACALPDDSPRRCGILPVGNDTVLLGVVDRLGALFGANATLLASGIPVVRLRSGSPGIGTHLDHFHGGPMPAATALVYVSAMPEGSGETYFPATGLKVAAVPGRLLAWTNVAGDHPNQRATHGIRPIPSSAPHRDILLIPMDRAGDEDAMATGRLHAINHHVGADLTLRSESPPSSECDGCNPCLGRRLRAVRGLLFGTVVAYGCEACCDGEDPP</sequence>
<protein>
    <recommendedName>
        <fullName evidence="3">Fe2OG dioxygenase domain-containing protein</fullName>
    </recommendedName>
</protein>
<accession>A0A7S0Q9X5</accession>
<gene>
    <name evidence="2" type="ORF">CPEL01642_LOCUS25360</name>
</gene>
<evidence type="ECO:0000256" key="1">
    <source>
        <dbReference type="SAM" id="SignalP"/>
    </source>
</evidence>
<name>A0A7S0Q9X5_9EUKA</name>
<organism evidence="2">
    <name type="scientific">Coccolithus braarudii</name>
    <dbReference type="NCBI Taxonomy" id="221442"/>
    <lineage>
        <taxon>Eukaryota</taxon>
        <taxon>Haptista</taxon>
        <taxon>Haptophyta</taxon>
        <taxon>Prymnesiophyceae</taxon>
        <taxon>Coccolithales</taxon>
        <taxon>Coccolithaceae</taxon>
        <taxon>Coccolithus</taxon>
    </lineage>
</organism>
<dbReference type="Gene3D" id="2.60.120.620">
    <property type="entry name" value="q2cbj1_9rhob like domain"/>
    <property type="match status" value="1"/>
</dbReference>
<keyword evidence="1" id="KW-0732">Signal</keyword>
<dbReference type="AlphaFoldDB" id="A0A7S0Q9X5"/>
<reference evidence="2" key="1">
    <citation type="submission" date="2021-01" db="EMBL/GenBank/DDBJ databases">
        <authorList>
            <person name="Corre E."/>
            <person name="Pelletier E."/>
            <person name="Niang G."/>
            <person name="Scheremetjew M."/>
            <person name="Finn R."/>
            <person name="Kale V."/>
            <person name="Holt S."/>
            <person name="Cochrane G."/>
            <person name="Meng A."/>
            <person name="Brown T."/>
            <person name="Cohen L."/>
        </authorList>
    </citation>
    <scope>NUCLEOTIDE SEQUENCE</scope>
    <source>
        <strain evidence="2">PLY182g</strain>
    </source>
</reference>
<dbReference type="EMBL" id="HBEY01052711">
    <property type="protein sequence ID" value="CAD8621977.1"/>
    <property type="molecule type" value="Transcribed_RNA"/>
</dbReference>
<feature type="signal peptide" evidence="1">
    <location>
        <begin position="1"/>
        <end position="30"/>
    </location>
</feature>
<evidence type="ECO:0008006" key="3">
    <source>
        <dbReference type="Google" id="ProtNLM"/>
    </source>
</evidence>